<dbReference type="OrthoDB" id="76655at2759"/>
<reference evidence="1" key="2">
    <citation type="submission" date="2019-06" db="EMBL/GenBank/DDBJ databases">
        <title>Genomics analysis of Aphanomyces spp. identifies a new class of oomycete effector associated with host adaptation.</title>
        <authorList>
            <person name="Gaulin E."/>
        </authorList>
    </citation>
    <scope>NUCLEOTIDE SEQUENCE</scope>
    <source>
        <strain evidence="1">CBS 578.67</strain>
    </source>
</reference>
<evidence type="ECO:0000313" key="3">
    <source>
        <dbReference type="Proteomes" id="UP000332933"/>
    </source>
</evidence>
<organism evidence="2 3">
    <name type="scientific">Aphanomyces stellatus</name>
    <dbReference type="NCBI Taxonomy" id="120398"/>
    <lineage>
        <taxon>Eukaryota</taxon>
        <taxon>Sar</taxon>
        <taxon>Stramenopiles</taxon>
        <taxon>Oomycota</taxon>
        <taxon>Saprolegniomycetes</taxon>
        <taxon>Saprolegniales</taxon>
        <taxon>Verrucalvaceae</taxon>
        <taxon>Aphanomyces</taxon>
    </lineage>
</organism>
<evidence type="ECO:0000313" key="2">
    <source>
        <dbReference type="EMBL" id="VFT86685.1"/>
    </source>
</evidence>
<dbReference type="SUPFAM" id="SSF47473">
    <property type="entry name" value="EF-hand"/>
    <property type="match status" value="1"/>
</dbReference>
<evidence type="ECO:0000313" key="1">
    <source>
        <dbReference type="EMBL" id="KAF0699623.1"/>
    </source>
</evidence>
<dbReference type="Proteomes" id="UP000332933">
    <property type="component" value="Unassembled WGS sequence"/>
</dbReference>
<dbReference type="EMBL" id="VJMH01005165">
    <property type="protein sequence ID" value="KAF0699623.1"/>
    <property type="molecule type" value="Genomic_DNA"/>
</dbReference>
<dbReference type="AlphaFoldDB" id="A0A485KPG7"/>
<accession>A0A485KPG7</accession>
<proteinExistence type="predicted"/>
<keyword evidence="3" id="KW-1185">Reference proteome</keyword>
<protein>
    <submittedName>
        <fullName evidence="2">Aste57867_9806 protein</fullName>
    </submittedName>
</protein>
<dbReference type="InterPro" id="IPR011992">
    <property type="entry name" value="EF-hand-dom_pair"/>
</dbReference>
<name>A0A485KPG7_9STRA</name>
<gene>
    <name evidence="2" type="primary">Aste57867_9806</name>
    <name evidence="1" type="ORF">As57867_009767</name>
    <name evidence="2" type="ORF">ASTE57867_9806</name>
</gene>
<reference evidence="2 3" key="1">
    <citation type="submission" date="2019-03" db="EMBL/GenBank/DDBJ databases">
        <authorList>
            <person name="Gaulin E."/>
            <person name="Dumas B."/>
        </authorList>
    </citation>
    <scope>NUCLEOTIDE SEQUENCE [LARGE SCALE GENOMIC DNA]</scope>
    <source>
        <strain evidence="2">CBS 568.67</strain>
    </source>
</reference>
<dbReference type="EMBL" id="CAADRA010005186">
    <property type="protein sequence ID" value="VFT86685.1"/>
    <property type="molecule type" value="Genomic_DNA"/>
</dbReference>
<sequence length="334" mass="37753">MGTSSRRAFHNDTRNFGGRVAVYDELINHQMKLLSINPVNLSDQKNTRHPGIAALRTPPCTLPVTQVSRVGRKRPSTPVKPTDLSARLSRNRKCHENAALVDHRNQIKTMMHKILHYSKKQSIDNVQTKRLATAPAKYQQYNIPLKDGFGIQRQIDAPIHNEAKRRLHASQDYDDSDIHDATIGIRSVRSAPPKSPRLHANHHAKLLLTLQLYLQDRRMSVLDLFGQTECVGDGSITVSKLRSILFHLDLGWTQHDISLLVRTLDPDETQTVLPIHVDSHLKKLTHQHIGSPVMKPQPSIVLRPKSSLYGRSIQDIRKAFASPRVEPAPNLKNQ</sequence>